<comment type="catalytic activity">
    <reaction evidence="15">
        <text>L-seryl-[protein] + ATP = O-phospho-L-seryl-[protein] + ADP + H(+)</text>
        <dbReference type="Rhea" id="RHEA:17989"/>
        <dbReference type="Rhea" id="RHEA-COMP:9863"/>
        <dbReference type="Rhea" id="RHEA-COMP:11604"/>
        <dbReference type="ChEBI" id="CHEBI:15378"/>
        <dbReference type="ChEBI" id="CHEBI:29999"/>
        <dbReference type="ChEBI" id="CHEBI:30616"/>
        <dbReference type="ChEBI" id="CHEBI:83421"/>
        <dbReference type="ChEBI" id="CHEBI:456216"/>
    </reaction>
</comment>
<keyword evidence="21" id="KW-1185">Reference proteome</keyword>
<name>A0A6P5SB22_PRUAV</name>
<protein>
    <submittedName>
        <fullName evidence="22">Uncharacterized protein LOC110754814</fullName>
    </submittedName>
</protein>
<dbReference type="Gene3D" id="3.30.430.20">
    <property type="entry name" value="Gnk2 domain, C-X8-C-X2-C motif"/>
    <property type="match status" value="4"/>
</dbReference>
<keyword evidence="10 17" id="KW-0067">ATP-binding</keyword>
<feature type="domain" description="Gnk2-homologous" evidence="20">
    <location>
        <begin position="72"/>
        <end position="178"/>
    </location>
</feature>
<keyword evidence="5 18" id="KW-0812">Transmembrane</keyword>
<evidence type="ECO:0000256" key="3">
    <source>
        <dbReference type="ARBA" id="ARBA00022553"/>
    </source>
</evidence>
<evidence type="ECO:0000256" key="11">
    <source>
        <dbReference type="ARBA" id="ARBA00022989"/>
    </source>
</evidence>
<keyword evidence="14" id="KW-0325">Glycoprotein</keyword>
<keyword evidence="3" id="KW-0597">Phosphoprotein</keyword>
<dbReference type="InterPro" id="IPR011009">
    <property type="entry name" value="Kinase-like_dom_sf"/>
</dbReference>
<dbReference type="GO" id="GO:0006979">
    <property type="term" value="P:response to oxidative stress"/>
    <property type="evidence" value="ECO:0007669"/>
    <property type="project" value="UniProtKB-ARBA"/>
</dbReference>
<feature type="binding site" evidence="17">
    <location>
        <position position="415"/>
    </location>
    <ligand>
        <name>ATP</name>
        <dbReference type="ChEBI" id="CHEBI:30616"/>
    </ligand>
</feature>
<keyword evidence="9" id="KW-0418">Kinase</keyword>
<dbReference type="InterPro" id="IPR000719">
    <property type="entry name" value="Prot_kinase_dom"/>
</dbReference>
<feature type="binding site" evidence="17">
    <location>
        <position position="1091"/>
    </location>
    <ligand>
        <name>ATP</name>
        <dbReference type="ChEBI" id="CHEBI:30616"/>
    </ligand>
</feature>
<dbReference type="SUPFAM" id="SSF56112">
    <property type="entry name" value="Protein kinase-like (PK-like)"/>
    <property type="match status" value="2"/>
</dbReference>
<dbReference type="Pfam" id="PF07714">
    <property type="entry name" value="PK_Tyr_Ser-Thr"/>
    <property type="match status" value="2"/>
</dbReference>
<dbReference type="FunFam" id="1.10.510.10:FF:000129">
    <property type="entry name" value="cysteine-rich receptor-like protein kinase 10"/>
    <property type="match status" value="2"/>
</dbReference>
<dbReference type="CDD" id="cd14066">
    <property type="entry name" value="STKc_IRAK"/>
    <property type="match status" value="2"/>
</dbReference>
<evidence type="ECO:0000256" key="14">
    <source>
        <dbReference type="ARBA" id="ARBA00023180"/>
    </source>
</evidence>
<evidence type="ECO:0000256" key="4">
    <source>
        <dbReference type="ARBA" id="ARBA00022679"/>
    </source>
</evidence>
<evidence type="ECO:0000256" key="5">
    <source>
        <dbReference type="ARBA" id="ARBA00022692"/>
    </source>
</evidence>
<keyword evidence="4" id="KW-0808">Transferase</keyword>
<dbReference type="GO" id="GO:0004674">
    <property type="term" value="F:protein serine/threonine kinase activity"/>
    <property type="evidence" value="ECO:0007669"/>
    <property type="project" value="UniProtKB-KW"/>
</dbReference>
<evidence type="ECO:0000256" key="7">
    <source>
        <dbReference type="ARBA" id="ARBA00022737"/>
    </source>
</evidence>
<evidence type="ECO:0000256" key="18">
    <source>
        <dbReference type="SAM" id="Phobius"/>
    </source>
</evidence>
<feature type="domain" description="Gnk2-homologous" evidence="20">
    <location>
        <begin position="860"/>
        <end position="968"/>
    </location>
</feature>
<feature type="transmembrane region" description="Helical" evidence="18">
    <location>
        <begin position="726"/>
        <end position="744"/>
    </location>
</feature>
<dbReference type="InterPro" id="IPR002902">
    <property type="entry name" value="GNK2"/>
</dbReference>
<evidence type="ECO:0000256" key="6">
    <source>
        <dbReference type="ARBA" id="ARBA00022729"/>
    </source>
</evidence>
<dbReference type="InterPro" id="IPR001245">
    <property type="entry name" value="Ser-Thr/Tyr_kinase_cat_dom"/>
</dbReference>
<feature type="domain" description="Gnk2-homologous" evidence="20">
    <location>
        <begin position="184"/>
        <end position="292"/>
    </location>
</feature>
<evidence type="ECO:0000256" key="16">
    <source>
        <dbReference type="ARBA" id="ARBA00047951"/>
    </source>
</evidence>
<evidence type="ECO:0000313" key="22">
    <source>
        <dbReference type="RefSeq" id="XP_021811617.1"/>
    </source>
</evidence>
<feature type="transmembrane region" description="Helical" evidence="18">
    <location>
        <begin position="323"/>
        <end position="347"/>
    </location>
</feature>
<keyword evidence="2" id="KW-0723">Serine/threonine-protein kinase</keyword>
<evidence type="ECO:0000259" key="20">
    <source>
        <dbReference type="PROSITE" id="PS51473"/>
    </source>
</evidence>
<feature type="transmembrane region" description="Helical" evidence="18">
    <location>
        <begin position="45"/>
        <end position="65"/>
    </location>
</feature>
<keyword evidence="11 18" id="KW-1133">Transmembrane helix</keyword>
<keyword evidence="6" id="KW-0732">Signal</keyword>
<feature type="domain" description="Protein kinase" evidence="19">
    <location>
        <begin position="1063"/>
        <end position="1338"/>
    </location>
</feature>
<evidence type="ECO:0000256" key="8">
    <source>
        <dbReference type="ARBA" id="ARBA00022741"/>
    </source>
</evidence>
<dbReference type="Gene3D" id="1.10.510.10">
    <property type="entry name" value="Transferase(Phosphotransferase) domain 1"/>
    <property type="match status" value="2"/>
</dbReference>
<dbReference type="Pfam" id="PF01657">
    <property type="entry name" value="Stress-antifung"/>
    <property type="match status" value="4"/>
</dbReference>
<gene>
    <name evidence="22" type="primary">LOC110754814</name>
</gene>
<reference evidence="22" key="1">
    <citation type="submission" date="2025-08" db="UniProtKB">
        <authorList>
            <consortium name="RefSeq"/>
        </authorList>
    </citation>
    <scope>IDENTIFICATION</scope>
</reference>
<evidence type="ECO:0000256" key="2">
    <source>
        <dbReference type="ARBA" id="ARBA00022527"/>
    </source>
</evidence>
<dbReference type="InterPro" id="IPR017441">
    <property type="entry name" value="Protein_kinase_ATP_BS"/>
</dbReference>
<dbReference type="PROSITE" id="PS50011">
    <property type="entry name" value="PROTEIN_KINASE_DOM"/>
    <property type="match status" value="2"/>
</dbReference>
<dbReference type="KEGG" id="pavi:110754814"/>
<evidence type="ECO:0000256" key="10">
    <source>
        <dbReference type="ARBA" id="ARBA00022840"/>
    </source>
</evidence>
<keyword evidence="13" id="KW-0675">Receptor</keyword>
<dbReference type="PANTHER" id="PTHR27002">
    <property type="entry name" value="RECEPTOR-LIKE SERINE/THREONINE-PROTEIN KINASE SD1-8"/>
    <property type="match status" value="1"/>
</dbReference>
<dbReference type="Gene3D" id="3.30.200.20">
    <property type="entry name" value="Phosphorylase Kinase, domain 1"/>
    <property type="match status" value="2"/>
</dbReference>
<dbReference type="GO" id="GO:0005524">
    <property type="term" value="F:ATP binding"/>
    <property type="evidence" value="ECO:0007669"/>
    <property type="project" value="UniProtKB-UniRule"/>
</dbReference>
<dbReference type="GeneID" id="110754814"/>
<dbReference type="Proteomes" id="UP000515124">
    <property type="component" value="Unplaced"/>
</dbReference>
<keyword evidence="12 18" id="KW-0472">Membrane</keyword>
<dbReference type="InterPro" id="IPR008271">
    <property type="entry name" value="Ser/Thr_kinase_AS"/>
</dbReference>
<dbReference type="PANTHER" id="PTHR27002:SF1096">
    <property type="entry name" value="GNK2-HOMOLOGOUS DOMAIN-CONTAINING PROTEIN"/>
    <property type="match status" value="1"/>
</dbReference>
<dbReference type="GO" id="GO:0005886">
    <property type="term" value="C:plasma membrane"/>
    <property type="evidence" value="ECO:0007669"/>
    <property type="project" value="TreeGrafter"/>
</dbReference>
<keyword evidence="7" id="KW-0677">Repeat</keyword>
<dbReference type="PROSITE" id="PS00108">
    <property type="entry name" value="PROTEIN_KINASE_ST"/>
    <property type="match status" value="2"/>
</dbReference>
<proteinExistence type="predicted"/>
<evidence type="ECO:0000259" key="19">
    <source>
        <dbReference type="PROSITE" id="PS50011"/>
    </source>
</evidence>
<dbReference type="FunFam" id="3.30.430.20:FF:000003">
    <property type="entry name" value="Cysteine-rich RLK (RECEPTOR-like protein kinase) 10"/>
    <property type="match status" value="2"/>
</dbReference>
<evidence type="ECO:0000256" key="1">
    <source>
        <dbReference type="ARBA" id="ARBA00004167"/>
    </source>
</evidence>
<feature type="domain" description="Gnk2-homologous" evidence="20">
    <location>
        <begin position="748"/>
        <end position="854"/>
    </location>
</feature>
<evidence type="ECO:0000313" key="21">
    <source>
        <dbReference type="Proteomes" id="UP000515124"/>
    </source>
</evidence>
<dbReference type="PROSITE" id="PS00107">
    <property type="entry name" value="PROTEIN_KINASE_ATP"/>
    <property type="match status" value="2"/>
</dbReference>
<comment type="catalytic activity">
    <reaction evidence="16">
        <text>L-threonyl-[protein] + ATP = O-phospho-L-threonyl-[protein] + ADP + H(+)</text>
        <dbReference type="Rhea" id="RHEA:46608"/>
        <dbReference type="Rhea" id="RHEA-COMP:11060"/>
        <dbReference type="Rhea" id="RHEA-COMP:11605"/>
        <dbReference type="ChEBI" id="CHEBI:15378"/>
        <dbReference type="ChEBI" id="CHEBI:30013"/>
        <dbReference type="ChEBI" id="CHEBI:30616"/>
        <dbReference type="ChEBI" id="CHEBI:61977"/>
        <dbReference type="ChEBI" id="CHEBI:456216"/>
    </reaction>
</comment>
<evidence type="ECO:0000256" key="9">
    <source>
        <dbReference type="ARBA" id="ARBA00022777"/>
    </source>
</evidence>
<feature type="domain" description="Protein kinase" evidence="19">
    <location>
        <begin position="387"/>
        <end position="662"/>
    </location>
</feature>
<dbReference type="CDD" id="cd23509">
    <property type="entry name" value="Gnk2-like"/>
    <property type="match status" value="4"/>
</dbReference>
<evidence type="ECO:0000256" key="13">
    <source>
        <dbReference type="ARBA" id="ARBA00023170"/>
    </source>
</evidence>
<dbReference type="SMART" id="SM00220">
    <property type="entry name" value="S_TKc"/>
    <property type="match status" value="2"/>
</dbReference>
<evidence type="ECO:0000256" key="12">
    <source>
        <dbReference type="ARBA" id="ARBA00023136"/>
    </source>
</evidence>
<accession>A0A6P5SB22</accession>
<dbReference type="GO" id="GO:0042742">
    <property type="term" value="P:defense response to bacterium"/>
    <property type="evidence" value="ECO:0007669"/>
    <property type="project" value="TreeGrafter"/>
</dbReference>
<keyword evidence="8 17" id="KW-0547">Nucleotide-binding</keyword>
<comment type="subcellular location">
    <subcellularLocation>
        <location evidence="1">Membrane</location>
        <topology evidence="1">Single-pass membrane protein</topology>
    </subcellularLocation>
</comment>
<dbReference type="RefSeq" id="XP_021811617.1">
    <property type="nucleotide sequence ID" value="XM_021955925.1"/>
</dbReference>
<evidence type="ECO:0000256" key="15">
    <source>
        <dbReference type="ARBA" id="ARBA00047558"/>
    </source>
</evidence>
<evidence type="ECO:0000256" key="17">
    <source>
        <dbReference type="PROSITE-ProRule" id="PRU10141"/>
    </source>
</evidence>
<feature type="transmembrane region" description="Helical" evidence="18">
    <location>
        <begin position="1002"/>
        <end position="1023"/>
    </location>
</feature>
<dbReference type="FunFam" id="3.30.200.20:FF:000142">
    <property type="entry name" value="Cysteine-rich receptor-like protein kinase 10"/>
    <property type="match status" value="2"/>
</dbReference>
<organism evidence="21 22">
    <name type="scientific">Prunus avium</name>
    <name type="common">Cherry</name>
    <name type="synonym">Cerasus avium</name>
    <dbReference type="NCBI Taxonomy" id="42229"/>
    <lineage>
        <taxon>Eukaryota</taxon>
        <taxon>Viridiplantae</taxon>
        <taxon>Streptophyta</taxon>
        <taxon>Embryophyta</taxon>
        <taxon>Tracheophyta</taxon>
        <taxon>Spermatophyta</taxon>
        <taxon>Magnoliopsida</taxon>
        <taxon>eudicotyledons</taxon>
        <taxon>Gunneridae</taxon>
        <taxon>Pentapetalae</taxon>
        <taxon>rosids</taxon>
        <taxon>fabids</taxon>
        <taxon>Rosales</taxon>
        <taxon>Rosaceae</taxon>
        <taxon>Amygdaloideae</taxon>
        <taxon>Amygdaleae</taxon>
        <taxon>Prunus</taxon>
    </lineage>
</organism>
<dbReference type="InterPro" id="IPR038408">
    <property type="entry name" value="GNK2_sf"/>
</dbReference>
<sequence>MTIAQDANIANRFNSKGHKKLALEIETGTGLISDQKIMKTKTSSVHNLMLVSILSSIFVVTLLSFPSPAEADYLYHVYPNTTTFTPNSTFQSNLNRLLSTLSSNATRPSGFYNATTSSRTPNDPIYGLFLCSGDVGFDACQDCVATAIRDTVQKYCPLRKVTIIWYDDCMLRYSNVSFFGNMDEAPRVSLWNAGNITNPNRFNEVLAETINGLVPEAANKASRAKKFAAKKTNFTAFQELYSLVQCTPDLSSTACDRCLRGAIALLPACCNGKQGGRVLYPSCNVRYEVYPFYTFVTAPPPPLLLPPPPPASVTRSQGNDDQISTLVIVAIVVPIAILLFLVGCCFLRRRARKKYNVIQQQNVGNEINSVESLLFDLRTIEAATDNFSDQNRLGEGGFGEVYKGTLPDGQQIAVKRLSSGSGQGAEEFKNEVVLVAKLQHRNLVRLLGFCTEGEEKILVYELVENKSLNHFLFDSENQVKLDWSSRYKIIGGIARGLLYLHQDSRLKIIHRDLKASNILLDGDMNPKIADFGMARIVGVDQTQGSTRRIVGTYGYMPPEYAMHGQFSVKSDVYSLGVLILEILTGKKNTSFYNSDRGEDLLSYAWRHWRDGTPLELLDPNLRDSYAKAEVTRCVHIGLLCVQEIPDERPTMQSVVLVLSSYSVTMALPQKPALFLHSGTELNMPSLTTESSDQTTSKSLPFSVNEVSITELYPRYLRLLIIKMPSFNLNVLMTLMLGLLSLSSLSEADYRSHVCSNTTRFTPNSTYEFNLNLLLSSLTSNATCELGFYNTTAGSQDPNTAVYGSFLCRADLTSDACQDCVATAARDAVQEYCPLRKVTTIWYDDCMLRYSNVSFFGHMDQGPKVYMFSAGNVTEPIRFNQLLSKTITGLVPVAVNAASGAKKFATKEVNFTGFQDLYSLVQCTPDLSSTDCDRCLRGAIALLPACCNGKPGARVLCPSCNVRYEFYPFYTRVAAPPTPLLLPPPPPASVSRSQGNDDQISSLPIVAIVVPIPILLFLVGCCFFRRRARKKYNVKQQQNVGSEISSVESLQFDLHTIEAATENFSDQNKLGEGGFGEVYKGTLPDGLQIAVKRLSTGSGQGAEEFKNEVVLIAKLQHRNLVRLLGFCSEREEKILVYELMENKSLDHFLFGSENQVKLDWSSRYKIIGIHARGLLYLHQDSRLKIIHRDLKAGNVLLDGNMNPKIADFGMARIFGVDQTQGSTRRIVGTYGYMPPEYAMYGQFSVKSDVYSLGVLILEIVTGKKNTSFYNSDRGEDLLSYAWRHWRDGAPLELLDPNLRDSYEKTEVIRCVHIGLLCVQEIPDERPTMQSIVLMLSSYSVTMALPEKPAFFMHSRTELNMPSLTTESSDPTTSNPLPFSVNEASITELYPR</sequence>
<dbReference type="FunFam" id="3.30.430.20:FF:000002">
    <property type="entry name" value="Cysteine-rich receptor-like protein kinase 10"/>
    <property type="match status" value="2"/>
</dbReference>
<dbReference type="PROSITE" id="PS51473">
    <property type="entry name" value="GNK2"/>
    <property type="match status" value="4"/>
</dbReference>